<proteinExistence type="predicted"/>
<name>A0A0L6V940_9BASI</name>
<dbReference type="EMBL" id="LAVV01007064">
    <property type="protein sequence ID" value="KNZ57229.1"/>
    <property type="molecule type" value="Genomic_DNA"/>
</dbReference>
<dbReference type="Proteomes" id="UP000037035">
    <property type="component" value="Unassembled WGS sequence"/>
</dbReference>
<evidence type="ECO:0000313" key="2">
    <source>
        <dbReference type="Proteomes" id="UP000037035"/>
    </source>
</evidence>
<reference evidence="1 2" key="1">
    <citation type="submission" date="2015-08" db="EMBL/GenBank/DDBJ databases">
        <title>Next Generation Sequencing and Analysis of the Genome of Puccinia sorghi L Schw, the Causal Agent of Maize Common Rust.</title>
        <authorList>
            <person name="Rochi L."/>
            <person name="Burguener G."/>
            <person name="Darino M."/>
            <person name="Turjanski A."/>
            <person name="Kreff E."/>
            <person name="Dieguez M.J."/>
            <person name="Sacco F."/>
        </authorList>
    </citation>
    <scope>NUCLEOTIDE SEQUENCE [LARGE SCALE GENOMIC DNA]</scope>
    <source>
        <strain evidence="1 2">RO10H11247</strain>
    </source>
</reference>
<organism evidence="1 2">
    <name type="scientific">Puccinia sorghi</name>
    <dbReference type="NCBI Taxonomy" id="27349"/>
    <lineage>
        <taxon>Eukaryota</taxon>
        <taxon>Fungi</taxon>
        <taxon>Dikarya</taxon>
        <taxon>Basidiomycota</taxon>
        <taxon>Pucciniomycotina</taxon>
        <taxon>Pucciniomycetes</taxon>
        <taxon>Pucciniales</taxon>
        <taxon>Pucciniaceae</taxon>
        <taxon>Puccinia</taxon>
    </lineage>
</organism>
<protein>
    <submittedName>
        <fullName evidence="1">Uncharacterized protein</fullName>
    </submittedName>
</protein>
<dbReference type="VEuPathDB" id="FungiDB:VP01_2204g1"/>
<accession>A0A0L6V940</accession>
<sequence>MICPTAWDCLSLPTAIGNSLLPSSTSFCSWGQSAVCGHIASRTTRTTDSNTGTNSLSAAPKVSLSGGFASATNSQFHIIESQLSVEHVRLELEETQAAKRDQLE</sequence>
<evidence type="ECO:0000313" key="1">
    <source>
        <dbReference type="EMBL" id="KNZ57229.1"/>
    </source>
</evidence>
<keyword evidence="2" id="KW-1185">Reference proteome</keyword>
<gene>
    <name evidence="1" type="ORF">VP01_2204g1</name>
</gene>
<dbReference type="AlphaFoldDB" id="A0A0L6V940"/>
<comment type="caution">
    <text evidence="1">The sequence shown here is derived from an EMBL/GenBank/DDBJ whole genome shotgun (WGS) entry which is preliminary data.</text>
</comment>